<protein>
    <submittedName>
        <fullName evidence="2">Uncharacterized protein</fullName>
    </submittedName>
</protein>
<proteinExistence type="predicted"/>
<sequence length="347" mass="39213">MRLARSSKLREWDDKDLEGAVATATRVQTWVGHASAVESGTNRRHDALLERAQGLLAGELDVYVLRHALDLLLGILLRNARLSASQLRKIVAHTAGASRQEMRPSRSRELNEVGKSIQKHVAARATMRAQQRMLNALHTSLYAAPSSSGAGSCKPAGRARKANKPEAGPAHDDVLDLAYASLLDERQTSALAGKALDMKPQDAVHLWRLVLSPDQHAWAQLEEAPRNEQGTHDHVPEPCVRMHTRKQEFKRFFDRWMKTERQNQDDADFLAEHLDARTIICGLYPDMDRIDEYVAHLLRMARVQGDHFQCRDQLLRLGEFCDAHRHRDTGINELHDLVQDAIRRIAK</sequence>
<comment type="caution">
    <text evidence="2">The sequence shown here is derived from an EMBL/GenBank/DDBJ whole genome shotgun (WGS) entry which is preliminary data.</text>
</comment>
<name>A0A5J4YS58_PORPP</name>
<evidence type="ECO:0000313" key="3">
    <source>
        <dbReference type="Proteomes" id="UP000324585"/>
    </source>
</evidence>
<evidence type="ECO:0000313" key="2">
    <source>
        <dbReference type="EMBL" id="KAA8494075.1"/>
    </source>
</evidence>
<feature type="region of interest" description="Disordered" evidence="1">
    <location>
        <begin position="144"/>
        <end position="170"/>
    </location>
</feature>
<evidence type="ECO:0000256" key="1">
    <source>
        <dbReference type="SAM" id="MobiDB-lite"/>
    </source>
</evidence>
<accession>A0A5J4YS58</accession>
<dbReference type="EMBL" id="VRMN01000005">
    <property type="protein sequence ID" value="KAA8494075.1"/>
    <property type="molecule type" value="Genomic_DNA"/>
</dbReference>
<dbReference type="AlphaFoldDB" id="A0A5J4YS58"/>
<gene>
    <name evidence="2" type="ORF">FVE85_4050</name>
</gene>
<keyword evidence="3" id="KW-1185">Reference proteome</keyword>
<organism evidence="2 3">
    <name type="scientific">Porphyridium purpureum</name>
    <name type="common">Red alga</name>
    <name type="synonym">Porphyridium cruentum</name>
    <dbReference type="NCBI Taxonomy" id="35688"/>
    <lineage>
        <taxon>Eukaryota</taxon>
        <taxon>Rhodophyta</taxon>
        <taxon>Bangiophyceae</taxon>
        <taxon>Porphyridiales</taxon>
        <taxon>Porphyridiaceae</taxon>
        <taxon>Porphyridium</taxon>
    </lineage>
</organism>
<dbReference type="Proteomes" id="UP000324585">
    <property type="component" value="Unassembled WGS sequence"/>
</dbReference>
<reference evidence="3" key="1">
    <citation type="journal article" date="2019" name="Nat. Commun.">
        <title>Expansion of phycobilisome linker gene families in mesophilic red algae.</title>
        <authorList>
            <person name="Lee J."/>
            <person name="Kim D."/>
            <person name="Bhattacharya D."/>
            <person name="Yoon H.S."/>
        </authorList>
    </citation>
    <scope>NUCLEOTIDE SEQUENCE [LARGE SCALE GENOMIC DNA]</scope>
    <source>
        <strain evidence="3">CCMP 1328</strain>
    </source>
</reference>